<evidence type="ECO:0000256" key="1">
    <source>
        <dbReference type="SAM" id="SignalP"/>
    </source>
</evidence>
<gene>
    <name evidence="2" type="ORF">BKA19_0799</name>
</gene>
<dbReference type="PROSITE" id="PS51257">
    <property type="entry name" value="PROKAR_LIPOPROTEIN"/>
    <property type="match status" value="1"/>
</dbReference>
<dbReference type="Proteomes" id="UP000292507">
    <property type="component" value="Unassembled WGS sequence"/>
</dbReference>
<name>A0A4Q7Y4Z0_9ACTN</name>
<dbReference type="RefSeq" id="WP_104527905.1">
    <property type="nucleotide sequence ID" value="NZ_POQT01000008.1"/>
</dbReference>
<feature type="signal peptide" evidence="1">
    <location>
        <begin position="1"/>
        <end position="30"/>
    </location>
</feature>
<reference evidence="2 3" key="1">
    <citation type="submission" date="2019-02" db="EMBL/GenBank/DDBJ databases">
        <title>Sequencing the genomes of 1000 actinobacteria strains.</title>
        <authorList>
            <person name="Klenk H.-P."/>
        </authorList>
    </citation>
    <scope>NUCLEOTIDE SEQUENCE [LARGE SCALE GENOMIC DNA]</scope>
    <source>
        <strain evidence="2 3">DSM 44509</strain>
    </source>
</reference>
<keyword evidence="3" id="KW-1185">Reference proteome</keyword>
<evidence type="ECO:0000313" key="2">
    <source>
        <dbReference type="EMBL" id="RZU31151.1"/>
    </source>
</evidence>
<feature type="chain" id="PRO_5020656736" evidence="1">
    <location>
        <begin position="31"/>
        <end position="152"/>
    </location>
</feature>
<dbReference type="AlphaFoldDB" id="A0A4Q7Y4Z0"/>
<organism evidence="2 3">
    <name type="scientific">Blastococcus saxobsidens</name>
    <dbReference type="NCBI Taxonomy" id="138336"/>
    <lineage>
        <taxon>Bacteria</taxon>
        <taxon>Bacillati</taxon>
        <taxon>Actinomycetota</taxon>
        <taxon>Actinomycetes</taxon>
        <taxon>Geodermatophilales</taxon>
        <taxon>Geodermatophilaceae</taxon>
        <taxon>Blastococcus</taxon>
    </lineage>
</organism>
<sequence>MPTTRGRARRAARISVLPLGAVLLAGCAFATGGAASPSSSPAEDPAAAVGADIERQLLARDDVADAEVRYRDDVTVPASAAVDVTMEPGADAEALADEAVRLVWLSALEPLHSITLEIGDPEDPPSGVSRIVDLLDDAQRDAIESEHGPRPE</sequence>
<evidence type="ECO:0000313" key="3">
    <source>
        <dbReference type="Proteomes" id="UP000292507"/>
    </source>
</evidence>
<keyword evidence="1" id="KW-0732">Signal</keyword>
<comment type="caution">
    <text evidence="2">The sequence shown here is derived from an EMBL/GenBank/DDBJ whole genome shotgun (WGS) entry which is preliminary data.</text>
</comment>
<dbReference type="EMBL" id="SHKV01000001">
    <property type="protein sequence ID" value="RZU31151.1"/>
    <property type="molecule type" value="Genomic_DNA"/>
</dbReference>
<proteinExistence type="predicted"/>
<dbReference type="OrthoDB" id="3410887at2"/>
<protein>
    <submittedName>
        <fullName evidence="2">Uncharacterized protein</fullName>
    </submittedName>
</protein>
<accession>A0A4Q7Y4Z0</accession>